<dbReference type="CTD" id="100379503"/>
<organism evidence="1 2">
    <name type="scientific">Trichoplusia ni</name>
    <name type="common">Cabbage looper</name>
    <dbReference type="NCBI Taxonomy" id="7111"/>
    <lineage>
        <taxon>Eukaryota</taxon>
        <taxon>Metazoa</taxon>
        <taxon>Ecdysozoa</taxon>
        <taxon>Arthropoda</taxon>
        <taxon>Hexapoda</taxon>
        <taxon>Insecta</taxon>
        <taxon>Pterygota</taxon>
        <taxon>Neoptera</taxon>
        <taxon>Endopterygota</taxon>
        <taxon>Lepidoptera</taxon>
        <taxon>Glossata</taxon>
        <taxon>Ditrysia</taxon>
        <taxon>Noctuoidea</taxon>
        <taxon>Noctuidae</taxon>
        <taxon>Plusiinae</taxon>
        <taxon>Trichoplusia</taxon>
    </lineage>
</organism>
<dbReference type="KEGG" id="tnl:113498084"/>
<proteinExistence type="predicted"/>
<name>A0A7E5VZN8_TRINI</name>
<reference evidence="2" key="1">
    <citation type="submission" date="2025-08" db="UniProtKB">
        <authorList>
            <consortium name="RefSeq"/>
        </authorList>
    </citation>
    <scope>IDENTIFICATION</scope>
</reference>
<dbReference type="AlphaFoldDB" id="A0A7E5VZN8"/>
<evidence type="ECO:0000313" key="2">
    <source>
        <dbReference type="RefSeq" id="XP_026733800.1"/>
    </source>
</evidence>
<keyword evidence="1" id="KW-1185">Reference proteome</keyword>
<protein>
    <submittedName>
        <fullName evidence="2">Cuticle protein 64-like</fullName>
    </submittedName>
</protein>
<dbReference type="GeneID" id="113498084"/>
<dbReference type="Proteomes" id="UP000322000">
    <property type="component" value="Chromosome 10"/>
</dbReference>
<accession>A0A7E5VZN8</accession>
<gene>
    <name evidence="2" type="primary">LOC113498084</name>
</gene>
<dbReference type="OrthoDB" id="7490360at2759"/>
<dbReference type="InParanoid" id="A0A7E5VZN8"/>
<evidence type="ECO:0000313" key="1">
    <source>
        <dbReference type="Proteomes" id="UP000322000"/>
    </source>
</evidence>
<dbReference type="RefSeq" id="XP_026733800.1">
    <property type="nucleotide sequence ID" value="XM_026877999.1"/>
</dbReference>
<sequence>MCLFGAVRASGWHGAGLGYSSGLGYASGLGYSGYVAPAYASPIVAKTVVAAPIVTKAVIPAVAYAPALSSVSRYQVHSSPIVKSYVAPVSYAAYSSPYPVAYGHGYSGFGSYGYGGYGHGAKYLW</sequence>